<organism evidence="1 2">
    <name type="scientific">Halalkalibaculum roseum</name>
    <dbReference type="NCBI Taxonomy" id="2709311"/>
    <lineage>
        <taxon>Bacteria</taxon>
        <taxon>Pseudomonadati</taxon>
        <taxon>Balneolota</taxon>
        <taxon>Balneolia</taxon>
        <taxon>Balneolales</taxon>
        <taxon>Balneolaceae</taxon>
        <taxon>Halalkalibaculum</taxon>
    </lineage>
</organism>
<name>A0A6M1SZP5_9BACT</name>
<reference evidence="1 2" key="1">
    <citation type="submission" date="2020-02" db="EMBL/GenBank/DDBJ databases">
        <title>Balneolaceae bacterium YR4-1, complete genome.</title>
        <authorList>
            <person name="Li Y."/>
            <person name="Wu S."/>
        </authorList>
    </citation>
    <scope>NUCLEOTIDE SEQUENCE [LARGE SCALE GENOMIC DNA]</scope>
    <source>
        <strain evidence="1 2">YR4-1</strain>
    </source>
</reference>
<protein>
    <recommendedName>
        <fullName evidence="3">Polysaccharide deacetylase</fullName>
    </recommendedName>
</protein>
<keyword evidence="2" id="KW-1185">Reference proteome</keyword>
<dbReference type="Proteomes" id="UP000473278">
    <property type="component" value="Unassembled WGS sequence"/>
</dbReference>
<evidence type="ECO:0008006" key="3">
    <source>
        <dbReference type="Google" id="ProtNLM"/>
    </source>
</evidence>
<gene>
    <name evidence="1" type="ORF">G3570_08520</name>
</gene>
<dbReference type="SUPFAM" id="SSF88713">
    <property type="entry name" value="Glycoside hydrolase/deacetylase"/>
    <property type="match status" value="1"/>
</dbReference>
<dbReference type="EMBL" id="JAALLT010000002">
    <property type="protein sequence ID" value="NGP76674.1"/>
    <property type="molecule type" value="Genomic_DNA"/>
</dbReference>
<dbReference type="GO" id="GO:0005975">
    <property type="term" value="P:carbohydrate metabolic process"/>
    <property type="evidence" value="ECO:0007669"/>
    <property type="project" value="InterPro"/>
</dbReference>
<comment type="caution">
    <text evidence="1">The sequence shown here is derived from an EMBL/GenBank/DDBJ whole genome shotgun (WGS) entry which is preliminary data.</text>
</comment>
<proteinExistence type="predicted"/>
<evidence type="ECO:0000313" key="2">
    <source>
        <dbReference type="Proteomes" id="UP000473278"/>
    </source>
</evidence>
<sequence length="382" mass="44733">MNFKTLKNTFLHNAKNIVGWRTKRKLIVFSVDDYGNIRVDSREARERMNREGSKVHNRFDAYDSLETRQDLEALYEVLSSVKDQFGHHAIFTPFAVPCNINFEKMEGTGFETYYYELLPQTFQKLSEQQPESYSGAWDLLNEGIENGLMVPQFHGKEHLNLKVLEEKLAVRDREVLTALKNRSYTGISSESYKTISLLAAFDFWEFEENQRFHNIIEDGLNEFEKVFGYRALHFNPPAGREHAVLHKTLKENGIHYIDTPMIKKEHQGRGRYKVKVNYTGKKNKHGQIFMVRNVVFEPTQKRNVEWVDFAMKQIEAAFRWNRPAIISSHRVNFCGHIDPENRANGLGALRELLQRIVRRWPEVEFMAANDLGDLIRDDMELI</sequence>
<dbReference type="Gene3D" id="3.20.20.370">
    <property type="entry name" value="Glycoside hydrolase/deacetylase"/>
    <property type="match status" value="1"/>
</dbReference>
<dbReference type="AlphaFoldDB" id="A0A6M1SZP5"/>
<dbReference type="RefSeq" id="WP_165141213.1">
    <property type="nucleotide sequence ID" value="NZ_JAALLT010000002.1"/>
</dbReference>
<dbReference type="InterPro" id="IPR011330">
    <property type="entry name" value="Glyco_hydro/deAcase_b/a-brl"/>
</dbReference>
<accession>A0A6M1SZP5</accession>
<evidence type="ECO:0000313" key="1">
    <source>
        <dbReference type="EMBL" id="NGP76674.1"/>
    </source>
</evidence>